<evidence type="ECO:0000313" key="2">
    <source>
        <dbReference type="EMBL" id="ARU54481.1"/>
    </source>
</evidence>
<dbReference type="GO" id="GO:0006171">
    <property type="term" value="P:cAMP biosynthetic process"/>
    <property type="evidence" value="ECO:0007669"/>
    <property type="project" value="InterPro"/>
</dbReference>
<sequence>MAAPVKNRDRQSASLLARQKPIETSYEEGIDRKLLKAIRQRFLDINQVRLQHTRASLSTRQQVILDILPLLFHVNHPLLPGFSSRECPYKLANYEPDEEALFAAQRYSKTFKYREEPRHSPEITGIFLMGSTGTIAHSEQSDMDVWLCHVDNLDVAALACLQTKAESISAWADELGLELHFFLMNDTAFRNRAQDNRVDSESSGSAQHFLLLDEFYRTSLYLCGKYPLWWLIPPDLEQDYATWADRLITQRFIKGEEYLDFGGLSSIPKEELVGAGLWQLYKGIDSPYKSVLKLLLNEVYAQELPEKYPLSLEFKAKMYAGVNDTVDVDPYIMIYRRLEQYLGARSEKNRLTLVRKSFYLKIGEKLTHGRRERNVSWRRVAMQALVSDWGWQNKELTYLDKRQDWRVSQVLVERKSVVSELTHCYRFISQYARQNRLKAAINVEDMNLLGRKLYAAFQRKAGKLEFINPNIAPDITEENLGFHHASSQSWSADAKGWLLYKALENAADAAYFSALKRSTSLVELITWSHYNGLLGRSTRLGLLPGTSKVTLFELRNIIESLQQHIQVPFSAVAQARYKEQPYAMQIVLFINVGMDPLERYTAMGVHKLSSRNDSLGYSSVRDNLVLTLDQVTRNSWNEVLVNRYELGDTLIQCLKNYLAQLMSRSEGQPMPELSVKCFCQSRATAIARRVEELFVDVAEAFFGATGTLNTRYIIELDRRFFAIQFFDQQPRFTGFESIQDLLVYLSQPQREYTRLKLDRYALTDYKKIRAVCAQCEPDTVQVFFYPQHEDADVYILDEKGSLFAYNTPFYDIYSLLIPLQRFLLSIQDRRQMRQDINEVWMDSEIVMNELVFDPLSNAIVPSMVAVEDRADAGNYFEVQAIGNHELNGELEFDIFCDQQEFTTMEYGDRLIPAVAHFILSRRHKGERYPCYITDLGLPHDLDQHDYQSTLQTVQYLFYKQALESALNEQIRYHPSQDNGVS</sequence>
<evidence type="ECO:0000313" key="3">
    <source>
        <dbReference type="Proteomes" id="UP000196027"/>
    </source>
</evidence>
<gene>
    <name evidence="2" type="ORF">OLMES_0377</name>
</gene>
<proteinExistence type="predicted"/>
<dbReference type="Proteomes" id="UP000196027">
    <property type="component" value="Chromosome"/>
</dbReference>
<dbReference type="InterPro" id="IPR000274">
    <property type="entry name" value="Adenylate_cyclase_1"/>
</dbReference>
<dbReference type="Pfam" id="PF01295">
    <property type="entry name" value="Adenylate_cycl"/>
    <property type="match status" value="1"/>
</dbReference>
<evidence type="ECO:0000259" key="1">
    <source>
        <dbReference type="Pfam" id="PF12633"/>
    </source>
</evidence>
<name>A0A1Y0I256_9GAMM</name>
<dbReference type="KEGG" id="ome:OLMES_0377"/>
<dbReference type="RefSeq" id="WP_198343183.1">
    <property type="nucleotide sequence ID" value="NZ_CP021425.1"/>
</dbReference>
<organism evidence="2 3">
    <name type="scientific">Oleiphilus messinensis</name>
    <dbReference type="NCBI Taxonomy" id="141451"/>
    <lineage>
        <taxon>Bacteria</taxon>
        <taxon>Pseudomonadati</taxon>
        <taxon>Pseudomonadota</taxon>
        <taxon>Gammaproteobacteria</taxon>
        <taxon>Oceanospirillales</taxon>
        <taxon>Oleiphilaceae</taxon>
        <taxon>Oleiphilus</taxon>
    </lineage>
</organism>
<protein>
    <submittedName>
        <fullName evidence="2">Adenylate cyclase</fullName>
    </submittedName>
</protein>
<reference evidence="2 3" key="1">
    <citation type="submission" date="2017-05" db="EMBL/GenBank/DDBJ databases">
        <title>Genomic insights into alkan degradation activity of Oleiphilus messinensis.</title>
        <authorList>
            <person name="Kozyavkin S.A."/>
            <person name="Slesarev A.I."/>
            <person name="Golyshin P.N."/>
            <person name="Korzhenkov A."/>
            <person name="Golyshina O.N."/>
            <person name="Toshchakov S.V."/>
        </authorList>
    </citation>
    <scope>NUCLEOTIDE SEQUENCE [LARGE SCALE GENOMIC DNA]</scope>
    <source>
        <strain evidence="2 3">ME102</strain>
    </source>
</reference>
<dbReference type="PANTHER" id="PTHR38760">
    <property type="entry name" value="ADENYLATE CYCLASE"/>
    <property type="match status" value="1"/>
</dbReference>
<dbReference type="AlphaFoldDB" id="A0A1Y0I256"/>
<dbReference type="EMBL" id="CP021425">
    <property type="protein sequence ID" value="ARU54481.1"/>
    <property type="molecule type" value="Genomic_DNA"/>
</dbReference>
<dbReference type="PANTHER" id="PTHR38760:SF1">
    <property type="entry name" value="ADENYLATE CYCLASE"/>
    <property type="match status" value="1"/>
</dbReference>
<feature type="domain" description="Adenylate cyclase class-I N-terminal" evidence="1">
    <location>
        <begin position="35"/>
        <end position="230"/>
    </location>
</feature>
<dbReference type="InterPro" id="IPR024685">
    <property type="entry name" value="Adenylate_cyclase_1_N"/>
</dbReference>
<dbReference type="PIRSF" id="PIRSF001444">
    <property type="entry name" value="Adenylate_cycl"/>
    <property type="match status" value="1"/>
</dbReference>
<dbReference type="GO" id="GO:0004016">
    <property type="term" value="F:adenylate cyclase activity"/>
    <property type="evidence" value="ECO:0007669"/>
    <property type="project" value="InterPro"/>
</dbReference>
<accession>A0A1Y0I256</accession>
<dbReference type="Pfam" id="PF12633">
    <property type="entry name" value="Adenyl_cycl_N"/>
    <property type="match status" value="1"/>
</dbReference>
<keyword evidence="3" id="KW-1185">Reference proteome</keyword>